<name>Q24DI2_TETTS</name>
<dbReference type="eggNOG" id="ENOG502RT44">
    <property type="taxonomic scope" value="Eukaryota"/>
</dbReference>
<dbReference type="PANTHER" id="PTHR31605">
    <property type="entry name" value="GLYCEROL-3-PHOSPHATE O-ACYLTRANSFERASE 1"/>
    <property type="match status" value="1"/>
</dbReference>
<dbReference type="RefSeq" id="XP_001026111.3">
    <property type="nucleotide sequence ID" value="XM_001026111.3"/>
</dbReference>
<protein>
    <submittedName>
        <fullName evidence="3">Glycerol-3-phosphate O-acyltransferase</fullName>
    </submittedName>
</protein>
<reference evidence="4" key="1">
    <citation type="journal article" date="2006" name="PLoS Biol.">
        <title>Macronuclear genome sequence of the ciliate Tetrahymena thermophila, a model eukaryote.</title>
        <authorList>
            <person name="Eisen J.A."/>
            <person name="Coyne R.S."/>
            <person name="Wu M."/>
            <person name="Wu D."/>
            <person name="Thiagarajan M."/>
            <person name="Wortman J.R."/>
            <person name="Badger J.H."/>
            <person name="Ren Q."/>
            <person name="Amedeo P."/>
            <person name="Jones K.M."/>
            <person name="Tallon L.J."/>
            <person name="Delcher A.L."/>
            <person name="Salzberg S.L."/>
            <person name="Silva J.C."/>
            <person name="Haas B.J."/>
            <person name="Majoros W.H."/>
            <person name="Farzad M."/>
            <person name="Carlton J.M."/>
            <person name="Smith R.K. Jr."/>
            <person name="Garg J."/>
            <person name="Pearlman R.E."/>
            <person name="Karrer K.M."/>
            <person name="Sun L."/>
            <person name="Manning G."/>
            <person name="Elde N.C."/>
            <person name="Turkewitz A.P."/>
            <person name="Asai D.J."/>
            <person name="Wilkes D.E."/>
            <person name="Wang Y."/>
            <person name="Cai H."/>
            <person name="Collins K."/>
            <person name="Stewart B.A."/>
            <person name="Lee S.R."/>
            <person name="Wilamowska K."/>
            <person name="Weinberg Z."/>
            <person name="Ruzzo W.L."/>
            <person name="Wloga D."/>
            <person name="Gaertig J."/>
            <person name="Frankel J."/>
            <person name="Tsao C.-C."/>
            <person name="Gorovsky M.A."/>
            <person name="Keeling P.J."/>
            <person name="Waller R.F."/>
            <person name="Patron N.J."/>
            <person name="Cherry J.M."/>
            <person name="Stover N.A."/>
            <person name="Krieger C.J."/>
            <person name="del Toro C."/>
            <person name="Ryder H.F."/>
            <person name="Williamson S.C."/>
            <person name="Barbeau R.A."/>
            <person name="Hamilton E.P."/>
            <person name="Orias E."/>
        </authorList>
    </citation>
    <scope>NUCLEOTIDE SEQUENCE [LARGE SCALE GENOMIC DNA]</scope>
    <source>
        <strain evidence="4">SB210</strain>
    </source>
</reference>
<organism evidence="3 4">
    <name type="scientific">Tetrahymena thermophila (strain SB210)</name>
    <dbReference type="NCBI Taxonomy" id="312017"/>
    <lineage>
        <taxon>Eukaryota</taxon>
        <taxon>Sar</taxon>
        <taxon>Alveolata</taxon>
        <taxon>Ciliophora</taxon>
        <taxon>Intramacronucleata</taxon>
        <taxon>Oligohymenophorea</taxon>
        <taxon>Hymenostomatida</taxon>
        <taxon>Tetrahymenina</taxon>
        <taxon>Tetrahymenidae</taxon>
        <taxon>Tetrahymena</taxon>
    </lineage>
</organism>
<keyword evidence="1" id="KW-1133">Transmembrane helix</keyword>
<accession>Q24DI2</accession>
<dbReference type="HOGENOM" id="CLU_007860_1_1_1"/>
<gene>
    <name evidence="3" type="ORF">TTHERM_00971910</name>
</gene>
<dbReference type="KEGG" id="tet:TTHERM_00971910"/>
<dbReference type="Pfam" id="PF01553">
    <property type="entry name" value="Acyltransferase"/>
    <property type="match status" value="1"/>
</dbReference>
<dbReference type="SMART" id="SM00563">
    <property type="entry name" value="PlsC"/>
    <property type="match status" value="1"/>
</dbReference>
<dbReference type="CDD" id="cd07992">
    <property type="entry name" value="LPLAT_AAK14816-like"/>
    <property type="match status" value="1"/>
</dbReference>
<dbReference type="OrthoDB" id="2427554at2759"/>
<evidence type="ECO:0000313" key="4">
    <source>
        <dbReference type="Proteomes" id="UP000009168"/>
    </source>
</evidence>
<dbReference type="InterPro" id="IPR002123">
    <property type="entry name" value="Plipid/glycerol_acylTrfase"/>
</dbReference>
<evidence type="ECO:0000259" key="2">
    <source>
        <dbReference type="SMART" id="SM00563"/>
    </source>
</evidence>
<dbReference type="GO" id="GO:0016287">
    <property type="term" value="F:glycerone-phosphate O-acyltransferase activity"/>
    <property type="evidence" value="ECO:0007669"/>
    <property type="project" value="TreeGrafter"/>
</dbReference>
<dbReference type="InterPro" id="IPR052744">
    <property type="entry name" value="GPAT/DAPAT"/>
</dbReference>
<dbReference type="SUPFAM" id="SSF69593">
    <property type="entry name" value="Glycerol-3-phosphate (1)-acyltransferase"/>
    <property type="match status" value="2"/>
</dbReference>
<keyword evidence="4" id="KW-1185">Reference proteome</keyword>
<dbReference type="Proteomes" id="UP000009168">
    <property type="component" value="Unassembled WGS sequence"/>
</dbReference>
<evidence type="ECO:0000256" key="1">
    <source>
        <dbReference type="SAM" id="Phobius"/>
    </source>
</evidence>
<evidence type="ECO:0000313" key="3">
    <source>
        <dbReference type="EMBL" id="EAS05866.3"/>
    </source>
</evidence>
<dbReference type="EMBL" id="GG662319">
    <property type="protein sequence ID" value="EAS05866.3"/>
    <property type="molecule type" value="Genomic_DNA"/>
</dbReference>
<dbReference type="AlphaFoldDB" id="Q24DI2"/>
<dbReference type="GeneID" id="7834176"/>
<feature type="transmembrane region" description="Helical" evidence="1">
    <location>
        <begin position="467"/>
        <end position="487"/>
    </location>
</feature>
<dbReference type="PANTHER" id="PTHR31605:SF0">
    <property type="entry name" value="GLYCEROL-3-PHOSPHATE O-ACYLTRANSFERASE 1"/>
    <property type="match status" value="1"/>
</dbReference>
<dbReference type="GO" id="GO:0004366">
    <property type="term" value="F:glycerol-3-phosphate O-acyltransferase activity"/>
    <property type="evidence" value="ECO:0007669"/>
    <property type="project" value="TreeGrafter"/>
</dbReference>
<feature type="transmembrane region" description="Helical" evidence="1">
    <location>
        <begin position="377"/>
        <end position="405"/>
    </location>
</feature>
<keyword evidence="1" id="KW-0812">Transmembrane</keyword>
<dbReference type="InParanoid" id="Q24DI2"/>
<dbReference type="STRING" id="312017.Q24DI2"/>
<keyword evidence="1" id="KW-0472">Membrane</keyword>
<proteinExistence type="predicted"/>
<feature type="transmembrane region" description="Helical" evidence="1">
    <location>
        <begin position="435"/>
        <end position="455"/>
    </location>
</feature>
<feature type="domain" description="Phospholipid/glycerol acyltransferase" evidence="2">
    <location>
        <begin position="38"/>
        <end position="236"/>
    </location>
</feature>
<dbReference type="FunCoup" id="Q24DI2">
    <property type="interactions" value="20"/>
</dbReference>
<sequence>MDKIQNKLCLAFQKITTNVFFREIKVIGQENIPQDAPVIICGNHSNQFIDALLMGATAGRKVNFIMAAASMRRPIHGSIGKFLGCIPVERPRDLAKPGKGTIISAKSGVLIGKDTEFKTQCHKNTQIVVGFIKDQLRVTEIISDTELHYTTDIDEGDHSNLNEKYRICPDIDQSDLFGAVWKSLNKKQCIGIFPEGISHDSPDFMPLKAGVCIMALGAMQKFRQKVYIVPCGLNYFKGHRFRSKVTIQYGQAFEIPFELADLYKNNKREAITTLLLEIQNRLRSVVYTASSSTELQAIITAKHLYMQSFYKKLSTQEECQLINRINETYRSLQTHPDMIKLINQLKDYNSVMARLKLTDQETVADYQDGLLKSFLAIIYSILHILISSLLAFPGLILNGPIGLVLRYLAESARKKEAIGWPSPCLDIVASYKVSFGLVIVPVTFWLYYLVFFFFLKNFIFSADQIQLIYSIEIIFIVLYPVYAYLMLRLFDDIKKHLKAIRARVVFLHKNVELAQLEKDIQNKIKDMVNVYCKAHEENYDENKIITEDHQNGDVDQSKQLLGRKEKFIFRLQKIKQVFSQPIKKIAHKLHSKIYSESTMQDIYRYLDVNKSQNSSSEHETDD</sequence>
<dbReference type="GO" id="GO:0008654">
    <property type="term" value="P:phospholipid biosynthetic process"/>
    <property type="evidence" value="ECO:0007669"/>
    <property type="project" value="TreeGrafter"/>
</dbReference>